<dbReference type="AlphaFoldDB" id="H1Y9N7"/>
<dbReference type="EMBL" id="CM001403">
    <property type="protein sequence ID" value="EHQ30539.1"/>
    <property type="molecule type" value="Genomic_DNA"/>
</dbReference>
<accession>H1Y9N7</accession>
<organism evidence="1 2">
    <name type="scientific">Mucilaginibacter paludis DSM 18603</name>
    <dbReference type="NCBI Taxonomy" id="714943"/>
    <lineage>
        <taxon>Bacteria</taxon>
        <taxon>Pseudomonadati</taxon>
        <taxon>Bacteroidota</taxon>
        <taxon>Sphingobacteriia</taxon>
        <taxon>Sphingobacteriales</taxon>
        <taxon>Sphingobacteriaceae</taxon>
        <taxon>Mucilaginibacter</taxon>
    </lineage>
</organism>
<name>H1Y9N7_9SPHI</name>
<sequence length="77" mass="8732">MNLMGQVLRMTHNGVDYSFVILNKEPLSRETREIIVSVNGETKTLVQRDRSWLPAEEAGDVEVAMAIGKTIALRYRI</sequence>
<gene>
    <name evidence="1" type="ORF">Mucpa_6486</name>
</gene>
<dbReference type="HOGENOM" id="CLU_2634237_0_0_10"/>
<proteinExistence type="predicted"/>
<dbReference type="Proteomes" id="UP000002774">
    <property type="component" value="Chromosome"/>
</dbReference>
<evidence type="ECO:0000313" key="1">
    <source>
        <dbReference type="EMBL" id="EHQ30539.1"/>
    </source>
</evidence>
<reference evidence="1" key="1">
    <citation type="submission" date="2011-09" db="EMBL/GenBank/DDBJ databases">
        <title>The permanent draft genome of Mucilaginibacter paludis DSM 18603.</title>
        <authorList>
            <consortium name="US DOE Joint Genome Institute (JGI-PGF)"/>
            <person name="Lucas S."/>
            <person name="Han J."/>
            <person name="Lapidus A."/>
            <person name="Bruce D."/>
            <person name="Goodwin L."/>
            <person name="Pitluck S."/>
            <person name="Peters L."/>
            <person name="Kyrpides N."/>
            <person name="Mavromatis K."/>
            <person name="Ivanova N."/>
            <person name="Mikhailova N."/>
            <person name="Held B."/>
            <person name="Detter J.C."/>
            <person name="Tapia R."/>
            <person name="Han C."/>
            <person name="Land M."/>
            <person name="Hauser L."/>
            <person name="Markowitz V."/>
            <person name="Cheng J.-F."/>
            <person name="Hugenholtz P."/>
            <person name="Woyke T."/>
            <person name="Wu D."/>
            <person name="Tindall B."/>
            <person name="Brambilla E."/>
            <person name="Klenk H.-P."/>
            <person name="Eisen J.A."/>
        </authorList>
    </citation>
    <scope>NUCLEOTIDE SEQUENCE [LARGE SCALE GENOMIC DNA]</scope>
    <source>
        <strain evidence="1">DSM 18603</strain>
    </source>
</reference>
<keyword evidence="2" id="KW-1185">Reference proteome</keyword>
<protein>
    <submittedName>
        <fullName evidence="1">Uncharacterized protein</fullName>
    </submittedName>
</protein>
<evidence type="ECO:0000313" key="2">
    <source>
        <dbReference type="Proteomes" id="UP000002774"/>
    </source>
</evidence>